<evidence type="ECO:0000256" key="2">
    <source>
        <dbReference type="ARBA" id="ARBA00023235"/>
    </source>
</evidence>
<dbReference type="SMART" id="SM00830">
    <property type="entry name" value="CM_2"/>
    <property type="match status" value="1"/>
</dbReference>
<dbReference type="PANTHER" id="PTHR38041:SF1">
    <property type="entry name" value="CHORISMATE MUTASE"/>
    <property type="match status" value="1"/>
</dbReference>
<evidence type="ECO:0000313" key="5">
    <source>
        <dbReference type="EMBL" id="MFD2583785.1"/>
    </source>
</evidence>
<dbReference type="InterPro" id="IPR051331">
    <property type="entry name" value="Chorismate_mutase-related"/>
</dbReference>
<dbReference type="PROSITE" id="PS51168">
    <property type="entry name" value="CHORISMATE_MUT_2"/>
    <property type="match status" value="1"/>
</dbReference>
<dbReference type="RefSeq" id="WP_379080208.1">
    <property type="nucleotide sequence ID" value="NZ_JBHULL010000011.1"/>
</dbReference>
<dbReference type="PANTHER" id="PTHR38041">
    <property type="entry name" value="CHORISMATE MUTASE"/>
    <property type="match status" value="1"/>
</dbReference>
<dbReference type="Pfam" id="PF01817">
    <property type="entry name" value="CM_2"/>
    <property type="match status" value="1"/>
</dbReference>
<sequence length="121" mass="13279">MKKNTILMLIMTVAACGSAGAQAVAAKPLTVLEINRKMIDSLDSKIIETIALREKLVKEIGEYKAKNKIPALQTARFQEVLNNAVKGGMQQGLSEEFVTELMNAIHRESLRIESKAANHSN</sequence>
<name>A0ABW5MN07_9SPHI</name>
<feature type="chain" id="PRO_5045812214" description="chorismate mutase" evidence="3">
    <location>
        <begin position="24"/>
        <end position="121"/>
    </location>
</feature>
<feature type="signal peptide" evidence="3">
    <location>
        <begin position="1"/>
        <end position="23"/>
    </location>
</feature>
<evidence type="ECO:0000259" key="4">
    <source>
        <dbReference type="PROSITE" id="PS51168"/>
    </source>
</evidence>
<dbReference type="InterPro" id="IPR036263">
    <property type="entry name" value="Chorismate_II_sf"/>
</dbReference>
<dbReference type="SUPFAM" id="SSF48600">
    <property type="entry name" value="Chorismate mutase II"/>
    <property type="match status" value="1"/>
</dbReference>
<comment type="caution">
    <text evidence="5">The sequence shown here is derived from an EMBL/GenBank/DDBJ whole genome shotgun (WGS) entry which is preliminary data.</text>
</comment>
<accession>A0ABW5MN07</accession>
<proteinExistence type="predicted"/>
<keyword evidence="2" id="KW-0413">Isomerase</keyword>
<dbReference type="InterPro" id="IPR002701">
    <property type="entry name" value="CM_II_prokaryot"/>
</dbReference>
<gene>
    <name evidence="5" type="ORF">ACFSR6_14895</name>
</gene>
<dbReference type="Proteomes" id="UP001597461">
    <property type="component" value="Unassembled WGS sequence"/>
</dbReference>
<feature type="domain" description="Chorismate mutase" evidence="4">
    <location>
        <begin position="26"/>
        <end position="117"/>
    </location>
</feature>
<keyword evidence="3" id="KW-0732">Signal</keyword>
<reference evidence="6" key="1">
    <citation type="journal article" date="2019" name="Int. J. Syst. Evol. Microbiol.">
        <title>The Global Catalogue of Microorganisms (GCM) 10K type strain sequencing project: providing services to taxonomists for standard genome sequencing and annotation.</title>
        <authorList>
            <consortium name="The Broad Institute Genomics Platform"/>
            <consortium name="The Broad Institute Genome Sequencing Center for Infectious Disease"/>
            <person name="Wu L."/>
            <person name="Ma J."/>
        </authorList>
    </citation>
    <scope>NUCLEOTIDE SEQUENCE [LARGE SCALE GENOMIC DNA]</scope>
    <source>
        <strain evidence="6">KCTC 42866</strain>
    </source>
</reference>
<keyword evidence="6" id="KW-1185">Reference proteome</keyword>
<protein>
    <recommendedName>
        <fullName evidence="1">chorismate mutase</fullName>
        <ecNumber evidence="1">5.4.99.5</ecNumber>
    </recommendedName>
</protein>
<evidence type="ECO:0000313" key="6">
    <source>
        <dbReference type="Proteomes" id="UP001597461"/>
    </source>
</evidence>
<dbReference type="PROSITE" id="PS51257">
    <property type="entry name" value="PROKAR_LIPOPROTEIN"/>
    <property type="match status" value="1"/>
</dbReference>
<dbReference type="InterPro" id="IPR036979">
    <property type="entry name" value="CM_dom_sf"/>
</dbReference>
<dbReference type="EMBL" id="JBHULL010000011">
    <property type="protein sequence ID" value="MFD2583785.1"/>
    <property type="molecule type" value="Genomic_DNA"/>
</dbReference>
<dbReference type="EC" id="5.4.99.5" evidence="1"/>
<evidence type="ECO:0000256" key="1">
    <source>
        <dbReference type="ARBA" id="ARBA00012404"/>
    </source>
</evidence>
<dbReference type="Gene3D" id="1.20.59.10">
    <property type="entry name" value="Chorismate mutase"/>
    <property type="match status" value="1"/>
</dbReference>
<organism evidence="5 6">
    <name type="scientific">Pedobacter vanadiisoli</name>
    <dbReference type="NCBI Taxonomy" id="1761975"/>
    <lineage>
        <taxon>Bacteria</taxon>
        <taxon>Pseudomonadati</taxon>
        <taxon>Bacteroidota</taxon>
        <taxon>Sphingobacteriia</taxon>
        <taxon>Sphingobacteriales</taxon>
        <taxon>Sphingobacteriaceae</taxon>
        <taxon>Pedobacter</taxon>
    </lineage>
</organism>
<evidence type="ECO:0000256" key="3">
    <source>
        <dbReference type="SAM" id="SignalP"/>
    </source>
</evidence>